<dbReference type="Pfam" id="PF06445">
    <property type="entry name" value="GyrI-like"/>
    <property type="match status" value="1"/>
</dbReference>
<sequence>MSPNIIKKESFHLIGYSLPTNLHDEEEREVINQSIMQLKSVEGEIPNKVRDDILVLQIYPQMEQFNPFIKKERLIIGFEVSKLDQIPQNTNLYTIEENMYVKCKHRGNRTDIYKTYDYLYNNWLHQNRCVPLGYDMEVWNKNGESNICIAVNKIS</sequence>
<dbReference type="RefSeq" id="WP_188385993.1">
    <property type="nucleotide sequence ID" value="NZ_BMEY01000025.1"/>
</dbReference>
<comment type="caution">
    <text evidence="2">The sequence shown here is derived from an EMBL/GenBank/DDBJ whole genome shotgun (WGS) entry which is preliminary data.</text>
</comment>
<feature type="domain" description="AraC effector-binding" evidence="1">
    <location>
        <begin position="1"/>
        <end position="152"/>
    </location>
</feature>
<gene>
    <name evidence="2" type="ORF">GCM10008025_35220</name>
</gene>
<dbReference type="SUPFAM" id="SSF55136">
    <property type="entry name" value="Probable bacterial effector-binding domain"/>
    <property type="match status" value="1"/>
</dbReference>
<dbReference type="InterPro" id="IPR010499">
    <property type="entry name" value="AraC_E-bd"/>
</dbReference>
<dbReference type="Proteomes" id="UP000613512">
    <property type="component" value="Unassembled WGS sequence"/>
</dbReference>
<accession>A0A916S8A4</accession>
<protein>
    <recommendedName>
        <fullName evidence="1">AraC effector-binding domain-containing protein</fullName>
    </recommendedName>
</protein>
<keyword evidence="3" id="KW-1185">Reference proteome</keyword>
<proteinExistence type="predicted"/>
<evidence type="ECO:0000313" key="3">
    <source>
        <dbReference type="Proteomes" id="UP000613512"/>
    </source>
</evidence>
<organism evidence="2 3">
    <name type="scientific">Ornithinibacillus halotolerans</name>
    <dbReference type="NCBI Taxonomy" id="1274357"/>
    <lineage>
        <taxon>Bacteria</taxon>
        <taxon>Bacillati</taxon>
        <taxon>Bacillota</taxon>
        <taxon>Bacilli</taxon>
        <taxon>Bacillales</taxon>
        <taxon>Bacillaceae</taxon>
        <taxon>Ornithinibacillus</taxon>
    </lineage>
</organism>
<reference evidence="2" key="2">
    <citation type="submission" date="2020-09" db="EMBL/GenBank/DDBJ databases">
        <authorList>
            <person name="Sun Q."/>
            <person name="Zhou Y."/>
        </authorList>
    </citation>
    <scope>NUCLEOTIDE SEQUENCE</scope>
    <source>
        <strain evidence="2">CGMCC 1.12408</strain>
    </source>
</reference>
<evidence type="ECO:0000313" key="2">
    <source>
        <dbReference type="EMBL" id="GGA89561.1"/>
    </source>
</evidence>
<dbReference type="EMBL" id="BMEY01000025">
    <property type="protein sequence ID" value="GGA89561.1"/>
    <property type="molecule type" value="Genomic_DNA"/>
</dbReference>
<dbReference type="InterPro" id="IPR011256">
    <property type="entry name" value="Reg_factor_effector_dom_sf"/>
</dbReference>
<dbReference type="AlphaFoldDB" id="A0A916S8A4"/>
<dbReference type="Gene3D" id="3.20.80.10">
    <property type="entry name" value="Regulatory factor, effector binding domain"/>
    <property type="match status" value="1"/>
</dbReference>
<evidence type="ECO:0000259" key="1">
    <source>
        <dbReference type="SMART" id="SM00871"/>
    </source>
</evidence>
<name>A0A916S8A4_9BACI</name>
<reference evidence="2" key="1">
    <citation type="journal article" date="2014" name="Int. J. Syst. Evol. Microbiol.">
        <title>Complete genome sequence of Corynebacterium casei LMG S-19264T (=DSM 44701T), isolated from a smear-ripened cheese.</title>
        <authorList>
            <consortium name="US DOE Joint Genome Institute (JGI-PGF)"/>
            <person name="Walter F."/>
            <person name="Albersmeier A."/>
            <person name="Kalinowski J."/>
            <person name="Ruckert C."/>
        </authorList>
    </citation>
    <scope>NUCLEOTIDE SEQUENCE</scope>
    <source>
        <strain evidence="2">CGMCC 1.12408</strain>
    </source>
</reference>
<dbReference type="SMART" id="SM00871">
    <property type="entry name" value="AraC_E_bind"/>
    <property type="match status" value="1"/>
</dbReference>
<dbReference type="InterPro" id="IPR029442">
    <property type="entry name" value="GyrI-like"/>
</dbReference>